<name>A0A4P9VWQ2_9GAMM</name>
<evidence type="ECO:0000256" key="1">
    <source>
        <dbReference type="ARBA" id="ARBA00001362"/>
    </source>
</evidence>
<evidence type="ECO:0000313" key="10">
    <source>
        <dbReference type="Proteomes" id="UP000257039"/>
    </source>
</evidence>
<dbReference type="GO" id="GO:0008237">
    <property type="term" value="F:metallopeptidase activity"/>
    <property type="evidence" value="ECO:0007669"/>
    <property type="project" value="UniProtKB-KW"/>
</dbReference>
<comment type="catalytic activity">
    <reaction evidence="1">
        <text>D-alanyl-D-alanine + H2O = 2 D-alanine</text>
        <dbReference type="Rhea" id="RHEA:20661"/>
        <dbReference type="ChEBI" id="CHEBI:15377"/>
        <dbReference type="ChEBI" id="CHEBI:57416"/>
        <dbReference type="ChEBI" id="CHEBI:57822"/>
        <dbReference type="EC" id="3.4.13.22"/>
    </reaction>
</comment>
<evidence type="ECO:0000256" key="4">
    <source>
        <dbReference type="ARBA" id="ARBA00022801"/>
    </source>
</evidence>
<reference evidence="9 10" key="1">
    <citation type="submission" date="2017-04" db="EMBL/GenBank/DDBJ databases">
        <title>Draft genome sequence of Zooshikella ganghwensis VG4 isolated from Red Sea sediments.</title>
        <authorList>
            <person name="Rehman Z."/>
            <person name="Alam I."/>
            <person name="Kamau A."/>
            <person name="Bajic V."/>
            <person name="Leiknes T."/>
        </authorList>
    </citation>
    <scope>NUCLEOTIDE SEQUENCE [LARGE SCALE GENOMIC DNA]</scope>
    <source>
        <strain evidence="9 10">VG4</strain>
    </source>
</reference>
<evidence type="ECO:0000256" key="8">
    <source>
        <dbReference type="ARBA" id="ARBA00023316"/>
    </source>
</evidence>
<dbReference type="SUPFAM" id="SSF55166">
    <property type="entry name" value="Hedgehog/DD-peptidase"/>
    <property type="match status" value="1"/>
</dbReference>
<keyword evidence="10" id="KW-1185">Reference proteome</keyword>
<sequence length="246" mass="28546">MLINTPIEHDYPTINQDQLIKLQQCERAVELKQSSRLKLANCYFHEGHYGCSEHMYCREAVAKRLQAILTVLPETMGIIVFDAFRSIATQHSLFESISKAIQCRYPALTESELNAEVRKFVAHPDEPSRFAIPPHNSGGAIDLALFDINTGKQLNFGSGFDEQTPRAVTDYFERPYEYSQNLFNESQWQTICNNRRLLFGLMKSYGFVNFSCEWWHFDLGDCLWANELGMDWYYPSMEQEVQTLKE</sequence>
<evidence type="ECO:0000256" key="7">
    <source>
        <dbReference type="ARBA" id="ARBA00023049"/>
    </source>
</evidence>
<dbReference type="CDD" id="cd14843">
    <property type="entry name" value="D-Ala-D-Ala_dipeptidase_like"/>
    <property type="match status" value="1"/>
</dbReference>
<dbReference type="InterPro" id="IPR009045">
    <property type="entry name" value="Zn_M74/Hedgehog-like"/>
</dbReference>
<evidence type="ECO:0000256" key="5">
    <source>
        <dbReference type="ARBA" id="ARBA00022833"/>
    </source>
</evidence>
<keyword evidence="2" id="KW-0645">Protease</keyword>
<dbReference type="GO" id="GO:0006508">
    <property type="term" value="P:proteolysis"/>
    <property type="evidence" value="ECO:0007669"/>
    <property type="project" value="UniProtKB-KW"/>
</dbReference>
<dbReference type="AlphaFoldDB" id="A0A4P9VWQ2"/>
<dbReference type="PANTHER" id="PTHR43126">
    <property type="entry name" value="D-ALANYL-D-ALANINE DIPEPTIDASE"/>
    <property type="match status" value="1"/>
</dbReference>
<keyword evidence="5" id="KW-0862">Zinc</keyword>
<keyword evidence="7" id="KW-0482">Metalloprotease</keyword>
<keyword evidence="8" id="KW-0961">Cell wall biogenesis/degradation</keyword>
<dbReference type="Gene3D" id="3.30.1380.10">
    <property type="match status" value="1"/>
</dbReference>
<evidence type="ECO:0000256" key="3">
    <source>
        <dbReference type="ARBA" id="ARBA00022723"/>
    </source>
</evidence>
<dbReference type="PANTHER" id="PTHR43126:SF2">
    <property type="entry name" value="D-ALANYL-D-ALANINE DIPEPTIDASE"/>
    <property type="match status" value="1"/>
</dbReference>
<dbReference type="GO" id="GO:0071555">
    <property type="term" value="P:cell wall organization"/>
    <property type="evidence" value="ECO:0007669"/>
    <property type="project" value="UniProtKB-KW"/>
</dbReference>
<proteinExistence type="predicted"/>
<dbReference type="EMBL" id="NDXW01000001">
    <property type="protein sequence ID" value="RDH46854.1"/>
    <property type="molecule type" value="Genomic_DNA"/>
</dbReference>
<comment type="caution">
    <text evidence="9">The sequence shown here is derived from an EMBL/GenBank/DDBJ whole genome shotgun (WGS) entry which is preliminary data.</text>
</comment>
<protein>
    <submittedName>
        <fullName evidence="9">D-Ala-D-Ala dipeptidase</fullName>
    </submittedName>
</protein>
<gene>
    <name evidence="9" type="ORF">B9G39_24270</name>
</gene>
<dbReference type="InterPro" id="IPR000755">
    <property type="entry name" value="A_A_dipeptidase"/>
</dbReference>
<accession>A0A4P9VWQ2</accession>
<organism evidence="9 10">
    <name type="scientific">Zooshikella ganghwensis</name>
    <dbReference type="NCBI Taxonomy" id="202772"/>
    <lineage>
        <taxon>Bacteria</taxon>
        <taxon>Pseudomonadati</taxon>
        <taxon>Pseudomonadota</taxon>
        <taxon>Gammaproteobacteria</taxon>
        <taxon>Oceanospirillales</taxon>
        <taxon>Zooshikellaceae</taxon>
        <taxon>Zooshikella</taxon>
    </lineage>
</organism>
<evidence type="ECO:0000313" key="9">
    <source>
        <dbReference type="EMBL" id="RDH46854.1"/>
    </source>
</evidence>
<dbReference type="GO" id="GO:0046872">
    <property type="term" value="F:metal ion binding"/>
    <property type="evidence" value="ECO:0007669"/>
    <property type="project" value="UniProtKB-KW"/>
</dbReference>
<dbReference type="GO" id="GO:0160237">
    <property type="term" value="F:D-Ala-D-Ala dipeptidase activity"/>
    <property type="evidence" value="ECO:0007669"/>
    <property type="project" value="UniProtKB-EC"/>
</dbReference>
<keyword evidence="6" id="KW-0224">Dipeptidase</keyword>
<dbReference type="Pfam" id="PF01427">
    <property type="entry name" value="Peptidase_M15"/>
    <property type="match status" value="1"/>
</dbReference>
<keyword evidence="3" id="KW-0479">Metal-binding</keyword>
<keyword evidence="4" id="KW-0378">Hydrolase</keyword>
<dbReference type="Proteomes" id="UP000257039">
    <property type="component" value="Unassembled WGS sequence"/>
</dbReference>
<evidence type="ECO:0000256" key="6">
    <source>
        <dbReference type="ARBA" id="ARBA00022997"/>
    </source>
</evidence>
<evidence type="ECO:0000256" key="2">
    <source>
        <dbReference type="ARBA" id="ARBA00022670"/>
    </source>
</evidence>